<name>A0A8T0FIV5_ARGBR</name>
<reference evidence="2" key="1">
    <citation type="journal article" date="2020" name="bioRxiv">
        <title>Chromosome-level reference genome of the European wasp spider Argiope bruennichi: a resource for studies on range expansion and evolutionary adaptation.</title>
        <authorList>
            <person name="Sheffer M.M."/>
            <person name="Hoppe A."/>
            <person name="Krehenwinkel H."/>
            <person name="Uhl G."/>
            <person name="Kuss A.W."/>
            <person name="Jensen L."/>
            <person name="Jensen C."/>
            <person name="Gillespie R.G."/>
            <person name="Hoff K.J."/>
            <person name="Prost S."/>
        </authorList>
    </citation>
    <scope>NUCLEOTIDE SEQUENCE</scope>
</reference>
<dbReference type="AlphaFoldDB" id="A0A8T0FIV5"/>
<comment type="caution">
    <text evidence="2">The sequence shown here is derived from an EMBL/GenBank/DDBJ whole genome shotgun (WGS) entry which is preliminary data.</text>
</comment>
<reference evidence="2" key="2">
    <citation type="submission" date="2020-06" db="EMBL/GenBank/DDBJ databases">
        <authorList>
            <person name="Sheffer M."/>
        </authorList>
    </citation>
    <scope>NUCLEOTIDE SEQUENCE</scope>
</reference>
<sequence>MAKKFLTTDEVLEYMNSLSNEEFDDTEMTIPLEPDAVSDKEEVNDSFTNCNIDKPCGDREILDTAGTIQVSHFCEEIRIETNRFAAQAKDPPFEVNESDIKEFIGILFYSANHILSRKKMYWENAPNTGTTSMNRAMSSKQFVT</sequence>
<evidence type="ECO:0000313" key="3">
    <source>
        <dbReference type="Proteomes" id="UP000807504"/>
    </source>
</evidence>
<gene>
    <name evidence="2" type="ORF">HNY73_005205</name>
</gene>
<evidence type="ECO:0000313" key="2">
    <source>
        <dbReference type="EMBL" id="KAF8790138.1"/>
    </source>
</evidence>
<organism evidence="2 3">
    <name type="scientific">Argiope bruennichi</name>
    <name type="common">Wasp spider</name>
    <name type="synonym">Aranea bruennichi</name>
    <dbReference type="NCBI Taxonomy" id="94029"/>
    <lineage>
        <taxon>Eukaryota</taxon>
        <taxon>Metazoa</taxon>
        <taxon>Ecdysozoa</taxon>
        <taxon>Arthropoda</taxon>
        <taxon>Chelicerata</taxon>
        <taxon>Arachnida</taxon>
        <taxon>Araneae</taxon>
        <taxon>Araneomorphae</taxon>
        <taxon>Entelegynae</taxon>
        <taxon>Araneoidea</taxon>
        <taxon>Araneidae</taxon>
        <taxon>Argiope</taxon>
    </lineage>
</organism>
<dbReference type="Proteomes" id="UP000807504">
    <property type="component" value="Unassembled WGS sequence"/>
</dbReference>
<dbReference type="InterPro" id="IPR029526">
    <property type="entry name" value="PGBD"/>
</dbReference>
<feature type="domain" description="PiggyBac transposable element-derived protein" evidence="1">
    <location>
        <begin position="74"/>
        <end position="142"/>
    </location>
</feature>
<keyword evidence="3" id="KW-1185">Reference proteome</keyword>
<dbReference type="Pfam" id="PF13843">
    <property type="entry name" value="DDE_Tnp_1_7"/>
    <property type="match status" value="1"/>
</dbReference>
<protein>
    <recommendedName>
        <fullName evidence="1">PiggyBac transposable element-derived protein domain-containing protein</fullName>
    </recommendedName>
</protein>
<dbReference type="EMBL" id="JABXBU010000011">
    <property type="protein sequence ID" value="KAF8790138.1"/>
    <property type="molecule type" value="Genomic_DNA"/>
</dbReference>
<accession>A0A8T0FIV5</accession>
<proteinExistence type="predicted"/>
<evidence type="ECO:0000259" key="1">
    <source>
        <dbReference type="Pfam" id="PF13843"/>
    </source>
</evidence>